<dbReference type="RefSeq" id="WP_311884591.1">
    <property type="nucleotide sequence ID" value="NZ_CP119391.1"/>
</dbReference>
<gene>
    <name evidence="1" type="ORF">P1P91_03620</name>
</gene>
<name>A0ABY9Z256_9GAMM</name>
<sequence>MRADVQSPPGTLGADGNRPGVTFGYLKLYPNLIHAEPGVFSFSAASPRA</sequence>
<evidence type="ECO:0000313" key="2">
    <source>
        <dbReference type="Proteomes" id="UP001301869"/>
    </source>
</evidence>
<evidence type="ECO:0000313" key="1">
    <source>
        <dbReference type="EMBL" id="WNK20780.1"/>
    </source>
</evidence>
<keyword evidence="2" id="KW-1185">Reference proteome</keyword>
<protein>
    <submittedName>
        <fullName evidence="1">Uncharacterized protein</fullName>
    </submittedName>
</protein>
<dbReference type="Proteomes" id="UP001301869">
    <property type="component" value="Chromosome"/>
</dbReference>
<reference evidence="1 2" key="1">
    <citation type="submission" date="2023-03" db="EMBL/GenBank/DDBJ databases">
        <title>Halomonas sp. nov., isolated from Korean tranditional fermented seafood 'Jeotgal'.</title>
        <authorList>
            <person name="Kim B."/>
            <person name="Shin N.-R."/>
        </authorList>
    </citation>
    <scope>NUCLEOTIDE SEQUENCE [LARGE SCALE GENOMIC DNA]</scope>
    <source>
        <strain evidence="1 2">SG2L-4</strain>
    </source>
</reference>
<accession>A0ABY9Z256</accession>
<dbReference type="EMBL" id="CP119391">
    <property type="protein sequence ID" value="WNK20780.1"/>
    <property type="molecule type" value="Genomic_DNA"/>
</dbReference>
<proteinExistence type="predicted"/>
<organism evidence="1 2">
    <name type="scientific">Halomonas piscis</name>
    <dbReference type="NCBI Taxonomy" id="3031727"/>
    <lineage>
        <taxon>Bacteria</taxon>
        <taxon>Pseudomonadati</taxon>
        <taxon>Pseudomonadota</taxon>
        <taxon>Gammaproteobacteria</taxon>
        <taxon>Oceanospirillales</taxon>
        <taxon>Halomonadaceae</taxon>
        <taxon>Halomonas</taxon>
    </lineage>
</organism>